<accession>A0AAD2ECR4</accession>
<organism evidence="2 3">
    <name type="scientific">Fraxinus pennsylvanica</name>
    <dbReference type="NCBI Taxonomy" id="56036"/>
    <lineage>
        <taxon>Eukaryota</taxon>
        <taxon>Viridiplantae</taxon>
        <taxon>Streptophyta</taxon>
        <taxon>Embryophyta</taxon>
        <taxon>Tracheophyta</taxon>
        <taxon>Spermatophyta</taxon>
        <taxon>Magnoliopsida</taxon>
        <taxon>eudicotyledons</taxon>
        <taxon>Gunneridae</taxon>
        <taxon>Pentapetalae</taxon>
        <taxon>asterids</taxon>
        <taxon>lamiids</taxon>
        <taxon>Lamiales</taxon>
        <taxon>Oleaceae</taxon>
        <taxon>Oleeae</taxon>
        <taxon>Fraxinus</taxon>
    </lineage>
</organism>
<dbReference type="PANTHER" id="PTHR11620">
    <property type="entry name" value="60S RIBOSOMAL PROTEIN L23A"/>
    <property type="match status" value="1"/>
</dbReference>
<evidence type="ECO:0000259" key="1">
    <source>
        <dbReference type="Pfam" id="PF03939"/>
    </source>
</evidence>
<dbReference type="AlphaFoldDB" id="A0AAD2ECR4"/>
<evidence type="ECO:0000313" key="2">
    <source>
        <dbReference type="EMBL" id="CAI9783221.1"/>
    </source>
</evidence>
<dbReference type="Pfam" id="PF03939">
    <property type="entry name" value="Ribosomal_L23eN"/>
    <property type="match status" value="1"/>
</dbReference>
<sequence length="132" mass="15281">MRISETLRAVRGSGLEDRKGCESKFFGNQEEIKEDHHKVTFHMPKTLKKDRNPKYPGISATPRNKLDHYQILKYPLTTESAMKKMQFQLLLIEDIIPFNDQLNEMLAREGSQISIKLSDIYSPLENVCLEGK</sequence>
<gene>
    <name evidence="2" type="ORF">FPE_LOCUS30651</name>
</gene>
<evidence type="ECO:0000313" key="3">
    <source>
        <dbReference type="Proteomes" id="UP000834106"/>
    </source>
</evidence>
<reference evidence="2" key="1">
    <citation type="submission" date="2023-05" db="EMBL/GenBank/DDBJ databases">
        <authorList>
            <person name="Huff M."/>
        </authorList>
    </citation>
    <scope>NUCLEOTIDE SEQUENCE</scope>
</reference>
<dbReference type="Proteomes" id="UP000834106">
    <property type="component" value="Chromosome 19"/>
</dbReference>
<dbReference type="GO" id="GO:0003735">
    <property type="term" value="F:structural constituent of ribosome"/>
    <property type="evidence" value="ECO:0007669"/>
    <property type="project" value="InterPro"/>
</dbReference>
<name>A0AAD2ECR4_9LAMI</name>
<proteinExistence type="predicted"/>
<dbReference type="InterPro" id="IPR013025">
    <property type="entry name" value="Ribosomal_uL23-like"/>
</dbReference>
<dbReference type="GO" id="GO:0006412">
    <property type="term" value="P:translation"/>
    <property type="evidence" value="ECO:0007669"/>
    <property type="project" value="InterPro"/>
</dbReference>
<dbReference type="Gene3D" id="3.30.70.330">
    <property type="match status" value="1"/>
</dbReference>
<feature type="domain" description="Large ribosomal subunit protein uL23 N-terminal" evidence="1">
    <location>
        <begin position="36"/>
        <end position="60"/>
    </location>
</feature>
<dbReference type="InterPro" id="IPR012677">
    <property type="entry name" value="Nucleotide-bd_a/b_plait_sf"/>
</dbReference>
<dbReference type="InterPro" id="IPR005633">
    <property type="entry name" value="Ribosomal_uL23_N"/>
</dbReference>
<keyword evidence="3" id="KW-1185">Reference proteome</keyword>
<dbReference type="GO" id="GO:0005840">
    <property type="term" value="C:ribosome"/>
    <property type="evidence" value="ECO:0007669"/>
    <property type="project" value="InterPro"/>
</dbReference>
<protein>
    <recommendedName>
        <fullName evidence="1">Large ribosomal subunit protein uL23 N-terminal domain-containing protein</fullName>
    </recommendedName>
</protein>
<dbReference type="EMBL" id="OU503054">
    <property type="protein sequence ID" value="CAI9783221.1"/>
    <property type="molecule type" value="Genomic_DNA"/>
</dbReference>